<dbReference type="PANTHER" id="PTHR11410">
    <property type="entry name" value="ATP SYNTHASE SUBUNIT A"/>
    <property type="match status" value="1"/>
</dbReference>
<comment type="subcellular location">
    <subcellularLocation>
        <location evidence="1 12">Mitochondrion inner membrane</location>
        <topology evidence="1 12">Multi-pass membrane protein</topology>
    </subcellularLocation>
</comment>
<feature type="transmembrane region" description="Helical" evidence="13">
    <location>
        <begin position="245"/>
        <end position="263"/>
    </location>
</feature>
<evidence type="ECO:0000313" key="14">
    <source>
        <dbReference type="EMBL" id="XDF86514.1"/>
    </source>
</evidence>
<evidence type="ECO:0000256" key="8">
    <source>
        <dbReference type="ARBA" id="ARBA00022989"/>
    </source>
</evidence>
<evidence type="ECO:0000256" key="5">
    <source>
        <dbReference type="ARBA" id="ARBA00022547"/>
    </source>
</evidence>
<dbReference type="FunFam" id="1.20.120.220:FF:000003">
    <property type="entry name" value="ATP synthase subunit a"/>
    <property type="match status" value="1"/>
</dbReference>
<organism evidence="14">
    <name type="scientific">Jaminaea pallidilutea</name>
    <dbReference type="NCBI Taxonomy" id="2878321"/>
    <lineage>
        <taxon>Eukaryota</taxon>
        <taxon>Fungi</taxon>
        <taxon>Dikarya</taxon>
        <taxon>Basidiomycota</taxon>
        <taxon>Ustilaginomycotina</taxon>
        <taxon>Exobasidiomycetes</taxon>
        <taxon>Microstromatales</taxon>
        <taxon>Microstromatales incertae sedis</taxon>
        <taxon>Jaminaea</taxon>
    </lineage>
</organism>
<keyword evidence="11" id="KW-0066">ATP synthesis</keyword>
<feature type="transmembrane region" description="Helical" evidence="13">
    <location>
        <begin position="216"/>
        <end position="239"/>
    </location>
</feature>
<dbReference type="NCBIfam" id="NF004482">
    <property type="entry name" value="PRK05815.2-4"/>
    <property type="match status" value="1"/>
</dbReference>
<geneLocation type="mitochondrion" evidence="14"/>
<evidence type="ECO:0000256" key="13">
    <source>
        <dbReference type="SAM" id="Phobius"/>
    </source>
</evidence>
<dbReference type="CDD" id="cd00310">
    <property type="entry name" value="ATP-synt_Fo_a_6"/>
    <property type="match status" value="1"/>
</dbReference>
<dbReference type="SUPFAM" id="SSF81336">
    <property type="entry name" value="F1F0 ATP synthase subunit A"/>
    <property type="match status" value="1"/>
</dbReference>
<dbReference type="InterPro" id="IPR035908">
    <property type="entry name" value="F0_ATP_A_sf"/>
</dbReference>
<dbReference type="InterPro" id="IPR000568">
    <property type="entry name" value="ATP_synth_F0_asu"/>
</dbReference>
<gene>
    <name evidence="14" type="primary">ATP6</name>
</gene>
<feature type="transmembrane region" description="Helical" evidence="13">
    <location>
        <begin position="128"/>
        <end position="155"/>
    </location>
</feature>
<dbReference type="GO" id="GO:0005743">
    <property type="term" value="C:mitochondrial inner membrane"/>
    <property type="evidence" value="ECO:0007669"/>
    <property type="project" value="UniProtKB-SubCell"/>
</dbReference>
<dbReference type="GO" id="GO:0046933">
    <property type="term" value="F:proton-transporting ATP synthase activity, rotational mechanism"/>
    <property type="evidence" value="ECO:0007669"/>
    <property type="project" value="TreeGrafter"/>
</dbReference>
<name>A0AB39A6V9_9BASI</name>
<keyword evidence="14" id="KW-0496">Mitochondrion</keyword>
<keyword evidence="7" id="KW-0375">Hydrogen ion transport</keyword>
<dbReference type="InterPro" id="IPR023011">
    <property type="entry name" value="ATP_synth_F0_asu_AS"/>
</dbReference>
<feature type="transmembrane region" description="Helical" evidence="13">
    <location>
        <begin position="105"/>
        <end position="122"/>
    </location>
</feature>
<evidence type="ECO:0000256" key="4">
    <source>
        <dbReference type="ARBA" id="ARBA00022448"/>
    </source>
</evidence>
<proteinExistence type="inferred from homology"/>
<keyword evidence="6 13" id="KW-0812">Transmembrane</keyword>
<evidence type="ECO:0000256" key="10">
    <source>
        <dbReference type="ARBA" id="ARBA00023136"/>
    </source>
</evidence>
<comment type="similarity">
    <text evidence="2">Belongs to the ATPase A chain family.</text>
</comment>
<evidence type="ECO:0000256" key="3">
    <source>
        <dbReference type="ARBA" id="ARBA00021312"/>
    </source>
</evidence>
<dbReference type="NCBIfam" id="TIGR01131">
    <property type="entry name" value="ATP_synt_6_or_A"/>
    <property type="match status" value="1"/>
</dbReference>
<evidence type="ECO:0000256" key="11">
    <source>
        <dbReference type="ARBA" id="ARBA00023310"/>
    </source>
</evidence>
<keyword evidence="5" id="KW-0138">CF(0)</keyword>
<dbReference type="PROSITE" id="PS00449">
    <property type="entry name" value="ATPASE_A"/>
    <property type="match status" value="1"/>
</dbReference>
<evidence type="ECO:0000256" key="2">
    <source>
        <dbReference type="ARBA" id="ARBA00006810"/>
    </source>
</evidence>
<dbReference type="InterPro" id="IPR045083">
    <property type="entry name" value="ATP_synth_F0_asu_bact/mt"/>
</dbReference>
<dbReference type="AlphaFoldDB" id="A0AB39A6V9"/>
<dbReference type="HAMAP" id="MF_01393">
    <property type="entry name" value="ATP_synth_a_bact"/>
    <property type="match status" value="1"/>
</dbReference>
<reference evidence="14" key="1">
    <citation type="submission" date="2024-07" db="EMBL/GenBank/DDBJ databases">
        <title>Mitochondrial DNA of the basidiomycete Jaminaea pallidilutea.</title>
        <authorList>
            <person name="Brejova B."/>
            <person name="Hodorova V."/>
            <person name="Nosek J."/>
        </authorList>
    </citation>
    <scope>NUCLEOTIDE SEQUENCE</scope>
</reference>
<dbReference type="GO" id="GO:0045259">
    <property type="term" value="C:proton-transporting ATP synthase complex"/>
    <property type="evidence" value="ECO:0007669"/>
    <property type="project" value="UniProtKB-KW"/>
</dbReference>
<keyword evidence="9" id="KW-0406">Ion transport</keyword>
<evidence type="ECO:0000256" key="7">
    <source>
        <dbReference type="ARBA" id="ARBA00022781"/>
    </source>
</evidence>
<accession>A0AB39A6V9</accession>
<dbReference type="Gene3D" id="1.20.120.220">
    <property type="entry name" value="ATP synthase, F0 complex, subunit A"/>
    <property type="match status" value="1"/>
</dbReference>
<dbReference type="Pfam" id="PF00119">
    <property type="entry name" value="ATP-synt_A"/>
    <property type="match status" value="1"/>
</dbReference>
<dbReference type="PANTHER" id="PTHR11410:SF0">
    <property type="entry name" value="ATP SYNTHASE SUBUNIT A"/>
    <property type="match status" value="1"/>
</dbReference>
<keyword evidence="4" id="KW-0813">Transport</keyword>
<sequence>MHLHIYLFITTMIYIYSPLEQFEVQSLISINFPILGYIHFSLTNLGLYTIITSFLVLAIHFVSLNNNQGSQSSRVQPSRWTISLETSYQSLHDLVKGQIGQTNEMYLPFIYTLFFFLLIANLNGNIPYGFTITTSLCTSIGLSVCIFLGVTILGIMRHKVHFFSFFVPSGTPLVLVPLLVPIEVISYVSRAFSLGIRLFANMTAGHTLLKILSSFLYPMFTGGIIISIITLIPFTIFVGLIGLEIAVSFIQAYVFTILTASYLKDAIDLHLLLK</sequence>
<evidence type="ECO:0000256" key="9">
    <source>
        <dbReference type="ARBA" id="ARBA00023065"/>
    </source>
</evidence>
<dbReference type="PRINTS" id="PR00123">
    <property type="entry name" value="ATPASEA"/>
</dbReference>
<feature type="transmembrane region" description="Helical" evidence="13">
    <location>
        <begin position="45"/>
        <end position="64"/>
    </location>
</feature>
<evidence type="ECO:0000256" key="6">
    <source>
        <dbReference type="ARBA" id="ARBA00022692"/>
    </source>
</evidence>
<evidence type="ECO:0000256" key="1">
    <source>
        <dbReference type="ARBA" id="ARBA00004448"/>
    </source>
</evidence>
<keyword evidence="10 13" id="KW-0472">Membrane</keyword>
<evidence type="ECO:0000256" key="12">
    <source>
        <dbReference type="RuleBase" id="RU004450"/>
    </source>
</evidence>
<dbReference type="EMBL" id="PP995848">
    <property type="protein sequence ID" value="XDF86514.1"/>
    <property type="molecule type" value="Genomic_DNA"/>
</dbReference>
<protein>
    <recommendedName>
        <fullName evidence="3 12">ATP synthase subunit a</fullName>
    </recommendedName>
</protein>
<keyword evidence="8 13" id="KW-1133">Transmembrane helix</keyword>